<proteinExistence type="inferred from homology"/>
<keyword evidence="5" id="KW-0560">Oxidoreductase</keyword>
<dbReference type="AlphaFoldDB" id="A0A8H4RU85"/>
<gene>
    <name evidence="8" type="ORF">G7Y89_g2905</name>
</gene>
<evidence type="ECO:0000256" key="1">
    <source>
        <dbReference type="ARBA" id="ARBA00001974"/>
    </source>
</evidence>
<dbReference type="Gene3D" id="3.30.560.10">
    <property type="entry name" value="Glucose Oxidase, domain 3"/>
    <property type="match status" value="1"/>
</dbReference>
<dbReference type="Proteomes" id="UP000566819">
    <property type="component" value="Unassembled WGS sequence"/>
</dbReference>
<dbReference type="OrthoDB" id="269227at2759"/>
<reference evidence="8 9" key="1">
    <citation type="submission" date="2020-03" db="EMBL/GenBank/DDBJ databases">
        <title>Draft Genome Sequence of Cudoniella acicularis.</title>
        <authorList>
            <person name="Buettner E."/>
            <person name="Kellner H."/>
        </authorList>
    </citation>
    <scope>NUCLEOTIDE SEQUENCE [LARGE SCALE GENOMIC DNA]</scope>
    <source>
        <strain evidence="8 9">DSM 108380</strain>
    </source>
</reference>
<evidence type="ECO:0000313" key="9">
    <source>
        <dbReference type="Proteomes" id="UP000566819"/>
    </source>
</evidence>
<feature type="region of interest" description="Disordered" evidence="6">
    <location>
        <begin position="138"/>
        <end position="165"/>
    </location>
</feature>
<evidence type="ECO:0000256" key="4">
    <source>
        <dbReference type="ARBA" id="ARBA00022827"/>
    </source>
</evidence>
<comment type="caution">
    <text evidence="8">The sequence shown here is derived from an EMBL/GenBank/DDBJ whole genome shotgun (WGS) entry which is preliminary data.</text>
</comment>
<dbReference type="GO" id="GO:0016614">
    <property type="term" value="F:oxidoreductase activity, acting on CH-OH group of donors"/>
    <property type="evidence" value="ECO:0007669"/>
    <property type="project" value="InterPro"/>
</dbReference>
<evidence type="ECO:0000259" key="7">
    <source>
        <dbReference type="Pfam" id="PF00732"/>
    </source>
</evidence>
<evidence type="ECO:0000313" key="8">
    <source>
        <dbReference type="EMBL" id="KAF4635196.1"/>
    </source>
</evidence>
<dbReference type="PANTHER" id="PTHR11552:SF138">
    <property type="entry name" value="DEHYDROGENASE PKFF-RELATED"/>
    <property type="match status" value="1"/>
</dbReference>
<keyword evidence="9" id="KW-1185">Reference proteome</keyword>
<dbReference type="SUPFAM" id="SSF51905">
    <property type="entry name" value="FAD/NAD(P)-binding domain"/>
    <property type="match status" value="1"/>
</dbReference>
<comment type="similarity">
    <text evidence="2">Belongs to the GMC oxidoreductase family.</text>
</comment>
<comment type="cofactor">
    <cofactor evidence="1">
        <name>FAD</name>
        <dbReference type="ChEBI" id="CHEBI:57692"/>
    </cofactor>
</comment>
<dbReference type="GO" id="GO:0050660">
    <property type="term" value="F:flavin adenine dinucleotide binding"/>
    <property type="evidence" value="ECO:0007669"/>
    <property type="project" value="InterPro"/>
</dbReference>
<evidence type="ECO:0000256" key="5">
    <source>
        <dbReference type="ARBA" id="ARBA00023002"/>
    </source>
</evidence>
<sequence length="165" mass="17787">MESIGFPLYPKGFSSGTLSGCGSWVTGEIKPEDATRSSSEAAYLRQAIANPNSQVTVYTHTHASKTLFDSSKNANGVLVITAVLEYTISAKKEVILSADVFHFPQLLMLSGVGQNFWDQIFFDVLSGVDLPVFIPTEEAESTSKTKKAPTAQQGPSSPLRRSLKA</sequence>
<evidence type="ECO:0000256" key="6">
    <source>
        <dbReference type="SAM" id="MobiDB-lite"/>
    </source>
</evidence>
<name>A0A8H4RU85_9HELO</name>
<dbReference type="InterPro" id="IPR027424">
    <property type="entry name" value="Glucose_Oxidase_domain_2"/>
</dbReference>
<dbReference type="InterPro" id="IPR036188">
    <property type="entry name" value="FAD/NAD-bd_sf"/>
</dbReference>
<feature type="domain" description="Glucose-methanol-choline oxidoreductase N-terminal" evidence="7">
    <location>
        <begin position="14"/>
        <end position="115"/>
    </location>
</feature>
<dbReference type="EMBL" id="JAAMPI010000135">
    <property type="protein sequence ID" value="KAF4635196.1"/>
    <property type="molecule type" value="Genomic_DNA"/>
</dbReference>
<keyword evidence="4" id="KW-0274">FAD</keyword>
<organism evidence="8 9">
    <name type="scientific">Cudoniella acicularis</name>
    <dbReference type="NCBI Taxonomy" id="354080"/>
    <lineage>
        <taxon>Eukaryota</taxon>
        <taxon>Fungi</taxon>
        <taxon>Dikarya</taxon>
        <taxon>Ascomycota</taxon>
        <taxon>Pezizomycotina</taxon>
        <taxon>Leotiomycetes</taxon>
        <taxon>Helotiales</taxon>
        <taxon>Tricladiaceae</taxon>
        <taxon>Cudoniella</taxon>
    </lineage>
</organism>
<protein>
    <recommendedName>
        <fullName evidence="7">Glucose-methanol-choline oxidoreductase N-terminal domain-containing protein</fullName>
    </recommendedName>
</protein>
<keyword evidence="3" id="KW-0285">Flavoprotein</keyword>
<accession>A0A8H4RU85</accession>
<dbReference type="PANTHER" id="PTHR11552">
    <property type="entry name" value="GLUCOSE-METHANOL-CHOLINE GMC OXIDOREDUCTASE"/>
    <property type="match status" value="1"/>
</dbReference>
<dbReference type="InterPro" id="IPR000172">
    <property type="entry name" value="GMC_OxRdtase_N"/>
</dbReference>
<dbReference type="GO" id="GO:0044550">
    <property type="term" value="P:secondary metabolite biosynthetic process"/>
    <property type="evidence" value="ECO:0007669"/>
    <property type="project" value="TreeGrafter"/>
</dbReference>
<dbReference type="InterPro" id="IPR012132">
    <property type="entry name" value="GMC_OxRdtase"/>
</dbReference>
<evidence type="ECO:0000256" key="3">
    <source>
        <dbReference type="ARBA" id="ARBA00022630"/>
    </source>
</evidence>
<dbReference type="Gene3D" id="4.10.450.10">
    <property type="entry name" value="Glucose Oxidase, domain 2"/>
    <property type="match status" value="1"/>
</dbReference>
<dbReference type="Pfam" id="PF00732">
    <property type="entry name" value="GMC_oxred_N"/>
    <property type="match status" value="1"/>
</dbReference>
<dbReference type="Gene3D" id="3.50.50.60">
    <property type="entry name" value="FAD/NAD(P)-binding domain"/>
    <property type="match status" value="1"/>
</dbReference>
<evidence type="ECO:0000256" key="2">
    <source>
        <dbReference type="ARBA" id="ARBA00010790"/>
    </source>
</evidence>